<evidence type="ECO:0000256" key="2">
    <source>
        <dbReference type="ARBA" id="ARBA00022475"/>
    </source>
</evidence>
<feature type="transmembrane region" description="Helical" evidence="6">
    <location>
        <begin position="262"/>
        <end position="281"/>
    </location>
</feature>
<keyword evidence="3 6" id="KW-0812">Transmembrane</keyword>
<evidence type="ECO:0000256" key="3">
    <source>
        <dbReference type="ARBA" id="ARBA00022692"/>
    </source>
</evidence>
<name>A0A178LSX2_9CHLR</name>
<accession>A0A178LSX2</accession>
<sequence>MRDLLANPVLTRELFGRIRGRNAWLILTGYLTIIGAITLLIYAVFANSASMNDPNTARSIGKAIFFTVMTAALVQVCFLSPSLTAGAIVGEKERQTYDLLLASLLSPVQIVTGKLVSAIAFALLLIMASLPIAGLALIFGGVTAQEVLIGVVGLLVTAVSYAAIGLFWSTVMRSTLGATVMAQGTVIAILLLVPFLFFVISLLIDAFDGQPTPLYVYTMGTFLCLHPFIALGITAGALETGGNPWLWEVPSSAGNLTVPGTWLVYSVIAVMIAVVCLWLAIRGVQPDEAAG</sequence>
<protein>
    <submittedName>
        <fullName evidence="8">ABC transporter</fullName>
    </submittedName>
</protein>
<dbReference type="AlphaFoldDB" id="A0A178LSX2"/>
<dbReference type="Proteomes" id="UP000078287">
    <property type="component" value="Unassembled WGS sequence"/>
</dbReference>
<feature type="transmembrane region" description="Helical" evidence="6">
    <location>
        <begin position="180"/>
        <end position="204"/>
    </location>
</feature>
<dbReference type="GO" id="GO:0140359">
    <property type="term" value="F:ABC-type transporter activity"/>
    <property type="evidence" value="ECO:0007669"/>
    <property type="project" value="InterPro"/>
</dbReference>
<evidence type="ECO:0000313" key="8">
    <source>
        <dbReference type="EMBL" id="OAN37123.1"/>
    </source>
</evidence>
<gene>
    <name evidence="8" type="ORF">A6A03_05635</name>
</gene>
<dbReference type="STRING" id="1707952.A6A03_05635"/>
<feature type="transmembrane region" description="Helical" evidence="6">
    <location>
        <begin position="22"/>
        <end position="44"/>
    </location>
</feature>
<dbReference type="EMBL" id="LWQS01000114">
    <property type="protein sequence ID" value="OAN37123.1"/>
    <property type="molecule type" value="Genomic_DNA"/>
</dbReference>
<evidence type="ECO:0000256" key="6">
    <source>
        <dbReference type="SAM" id="Phobius"/>
    </source>
</evidence>
<keyword evidence="4 6" id="KW-1133">Transmembrane helix</keyword>
<feature type="transmembrane region" description="Helical" evidence="6">
    <location>
        <begin position="216"/>
        <end position="238"/>
    </location>
</feature>
<keyword evidence="2" id="KW-1003">Cell membrane</keyword>
<reference evidence="8 9" key="1">
    <citation type="submission" date="2016-04" db="EMBL/GenBank/DDBJ databases">
        <title>Chloroflexus islandicus sp. nov., a thermophilic filamentous anoxygenic phototrophic bacterium from geyser Strokkur (Iceland).</title>
        <authorList>
            <person name="Gaisin V.A."/>
            <person name="Kalashnikov A.M."/>
            <person name="Sukhacheva M.V."/>
            <person name="Grouzdev D.S."/>
            <person name="Ivanov T.M."/>
            <person name="Kuznetsov B."/>
            <person name="Gorlenko V.M."/>
        </authorList>
    </citation>
    <scope>NUCLEOTIDE SEQUENCE [LARGE SCALE GENOMIC DNA]</scope>
    <source>
        <strain evidence="9">isl-2</strain>
    </source>
</reference>
<comment type="caution">
    <text evidence="8">The sequence shown here is derived from an EMBL/GenBank/DDBJ whole genome shotgun (WGS) entry which is preliminary data.</text>
</comment>
<evidence type="ECO:0000313" key="9">
    <source>
        <dbReference type="Proteomes" id="UP000078287"/>
    </source>
</evidence>
<dbReference type="Pfam" id="PF12698">
    <property type="entry name" value="ABC2_membrane_3"/>
    <property type="match status" value="1"/>
</dbReference>
<keyword evidence="9" id="KW-1185">Reference proteome</keyword>
<dbReference type="PANTHER" id="PTHR30294:SF38">
    <property type="entry name" value="TRANSPORT PERMEASE PROTEIN"/>
    <property type="match status" value="1"/>
</dbReference>
<proteinExistence type="predicted"/>
<feature type="transmembrane region" description="Helical" evidence="6">
    <location>
        <begin position="118"/>
        <end position="140"/>
    </location>
</feature>
<dbReference type="InterPro" id="IPR051449">
    <property type="entry name" value="ABC-2_transporter_component"/>
</dbReference>
<dbReference type="GO" id="GO:0005886">
    <property type="term" value="C:plasma membrane"/>
    <property type="evidence" value="ECO:0007669"/>
    <property type="project" value="UniProtKB-SubCell"/>
</dbReference>
<keyword evidence="5 6" id="KW-0472">Membrane</keyword>
<dbReference type="OrthoDB" id="9815855at2"/>
<evidence type="ECO:0000259" key="7">
    <source>
        <dbReference type="Pfam" id="PF12698"/>
    </source>
</evidence>
<evidence type="ECO:0000256" key="1">
    <source>
        <dbReference type="ARBA" id="ARBA00004651"/>
    </source>
</evidence>
<evidence type="ECO:0000256" key="4">
    <source>
        <dbReference type="ARBA" id="ARBA00022989"/>
    </source>
</evidence>
<feature type="transmembrane region" description="Helical" evidence="6">
    <location>
        <begin position="64"/>
        <end position="89"/>
    </location>
</feature>
<evidence type="ECO:0000256" key="5">
    <source>
        <dbReference type="ARBA" id="ARBA00023136"/>
    </source>
</evidence>
<organism evidence="8 9">
    <name type="scientific">Chloroflexus islandicus</name>
    <dbReference type="NCBI Taxonomy" id="1707952"/>
    <lineage>
        <taxon>Bacteria</taxon>
        <taxon>Bacillati</taxon>
        <taxon>Chloroflexota</taxon>
        <taxon>Chloroflexia</taxon>
        <taxon>Chloroflexales</taxon>
        <taxon>Chloroflexineae</taxon>
        <taxon>Chloroflexaceae</taxon>
        <taxon>Chloroflexus</taxon>
    </lineage>
</organism>
<comment type="subcellular location">
    <subcellularLocation>
        <location evidence="1">Cell membrane</location>
        <topology evidence="1">Multi-pass membrane protein</topology>
    </subcellularLocation>
</comment>
<dbReference type="InterPro" id="IPR013525">
    <property type="entry name" value="ABC2_TM"/>
</dbReference>
<dbReference type="PANTHER" id="PTHR30294">
    <property type="entry name" value="MEMBRANE COMPONENT OF ABC TRANSPORTER YHHJ-RELATED"/>
    <property type="match status" value="1"/>
</dbReference>
<dbReference type="RefSeq" id="WP_066791481.1">
    <property type="nucleotide sequence ID" value="NZ_LWQS01000114.1"/>
</dbReference>
<feature type="transmembrane region" description="Helical" evidence="6">
    <location>
        <begin position="147"/>
        <end position="168"/>
    </location>
</feature>
<feature type="domain" description="ABC-2 type transporter transmembrane" evidence="7">
    <location>
        <begin position="46"/>
        <end position="281"/>
    </location>
</feature>